<dbReference type="PIRSF" id="PIRSF036628">
    <property type="entry name" value="IolB"/>
    <property type="match status" value="1"/>
</dbReference>
<dbReference type="GO" id="GO:0019310">
    <property type="term" value="P:inositol catabolic process"/>
    <property type="evidence" value="ECO:0007669"/>
    <property type="project" value="InterPro"/>
</dbReference>
<dbReference type="AlphaFoldDB" id="A7NIP8"/>
<dbReference type="SUPFAM" id="SSF51182">
    <property type="entry name" value="RmlC-like cupins"/>
    <property type="match status" value="1"/>
</dbReference>
<sequence length="276" mass="29838">MTAFFTRVGSDPGLNTLDVNPCTLLDFARLILPDGASFAGETGGREVALVIFGGRGTVQVAGKTFARIGARPNPFAGKPYAVYMPAGSAYTITAHGTLDAGLCSAPSDLATDPYVITPDMVVQVDAGAANFSRTLSNILTTSSQPELPAARLLVGETFVPSGNWSTYPPHKHEVDNLPYEAHHEEMYYFRVNPPEGFGLCRHYSPERGYDQTYTISDSTIFMAPHGYHTTCSAPGYTNYFLWFLAGTGRTQAVAFDPALAWVQKAAPLIKQAERSR</sequence>
<proteinExistence type="predicted"/>
<dbReference type="eggNOG" id="COG3718">
    <property type="taxonomic scope" value="Bacteria"/>
</dbReference>
<dbReference type="InterPro" id="IPR024203">
    <property type="entry name" value="Deoxy-glucuronate_isom_IolB"/>
</dbReference>
<protein>
    <submittedName>
        <fullName evidence="2">Myo-inositol catabolism IolB domain protein</fullName>
    </submittedName>
</protein>
<dbReference type="OrthoDB" id="9799936at2"/>
<accession>A7NIP8</accession>
<dbReference type="PANTHER" id="PTHR39193">
    <property type="entry name" value="5-DEOXY-GLUCURONATE ISOMERASE"/>
    <property type="match status" value="1"/>
</dbReference>
<name>A7NIP8_ROSCS</name>
<dbReference type="HOGENOM" id="CLU_066438_1_0_0"/>
<dbReference type="PANTHER" id="PTHR39193:SF1">
    <property type="entry name" value="5-DEOXY-GLUCURONATE ISOMERASE"/>
    <property type="match status" value="1"/>
</dbReference>
<dbReference type="KEGG" id="rca:Rcas_1254"/>
<dbReference type="InterPro" id="IPR021120">
    <property type="entry name" value="KduI/IolB_isomerase"/>
</dbReference>
<gene>
    <name evidence="2" type="ordered locus">Rcas_1254</name>
</gene>
<dbReference type="GO" id="GO:0008880">
    <property type="term" value="F:glucuronate isomerase activity"/>
    <property type="evidence" value="ECO:0007669"/>
    <property type="project" value="InterPro"/>
</dbReference>
<evidence type="ECO:0000256" key="1">
    <source>
        <dbReference type="ARBA" id="ARBA00023235"/>
    </source>
</evidence>
<dbReference type="Pfam" id="PF04962">
    <property type="entry name" value="KduI"/>
    <property type="match status" value="1"/>
</dbReference>
<keyword evidence="3" id="KW-1185">Reference proteome</keyword>
<dbReference type="InterPro" id="IPR014710">
    <property type="entry name" value="RmlC-like_jellyroll"/>
</dbReference>
<organism evidence="2 3">
    <name type="scientific">Roseiflexus castenholzii (strain DSM 13941 / HLO8)</name>
    <dbReference type="NCBI Taxonomy" id="383372"/>
    <lineage>
        <taxon>Bacteria</taxon>
        <taxon>Bacillati</taxon>
        <taxon>Chloroflexota</taxon>
        <taxon>Chloroflexia</taxon>
        <taxon>Chloroflexales</taxon>
        <taxon>Roseiflexineae</taxon>
        <taxon>Roseiflexaceae</taxon>
        <taxon>Roseiflexus</taxon>
    </lineage>
</organism>
<dbReference type="InterPro" id="IPR011051">
    <property type="entry name" value="RmlC_Cupin_sf"/>
</dbReference>
<keyword evidence="1" id="KW-0413">Isomerase</keyword>
<dbReference type="Proteomes" id="UP000000263">
    <property type="component" value="Chromosome"/>
</dbReference>
<reference evidence="2 3" key="1">
    <citation type="submission" date="2007-08" db="EMBL/GenBank/DDBJ databases">
        <title>Complete sequence of Roseiflexus castenholzii DSM 13941.</title>
        <authorList>
            <consortium name="US DOE Joint Genome Institute"/>
            <person name="Copeland A."/>
            <person name="Lucas S."/>
            <person name="Lapidus A."/>
            <person name="Barry K."/>
            <person name="Glavina del Rio T."/>
            <person name="Dalin E."/>
            <person name="Tice H."/>
            <person name="Pitluck S."/>
            <person name="Thompson L.S."/>
            <person name="Brettin T."/>
            <person name="Bruce D."/>
            <person name="Detter J.C."/>
            <person name="Han C."/>
            <person name="Tapia R."/>
            <person name="Schmutz J."/>
            <person name="Larimer F."/>
            <person name="Land M."/>
            <person name="Hauser L."/>
            <person name="Kyrpides N."/>
            <person name="Mikhailova N."/>
            <person name="Bryant D.A."/>
            <person name="Hanada S."/>
            <person name="Tsukatani Y."/>
            <person name="Richardson P."/>
        </authorList>
    </citation>
    <scope>NUCLEOTIDE SEQUENCE [LARGE SCALE GENOMIC DNA]</scope>
    <source>
        <strain evidence="3">DSM 13941 / HLO8</strain>
    </source>
</reference>
<evidence type="ECO:0000313" key="3">
    <source>
        <dbReference type="Proteomes" id="UP000000263"/>
    </source>
</evidence>
<dbReference type="EMBL" id="CP000804">
    <property type="protein sequence ID" value="ABU57351.1"/>
    <property type="molecule type" value="Genomic_DNA"/>
</dbReference>
<dbReference type="Gene3D" id="2.60.120.10">
    <property type="entry name" value="Jelly Rolls"/>
    <property type="match status" value="2"/>
</dbReference>
<dbReference type="RefSeq" id="WP_012119781.1">
    <property type="nucleotide sequence ID" value="NC_009767.1"/>
</dbReference>
<evidence type="ECO:0000313" key="2">
    <source>
        <dbReference type="EMBL" id="ABU57351.1"/>
    </source>
</evidence>
<dbReference type="STRING" id="383372.Rcas_1254"/>